<evidence type="ECO:0000256" key="3">
    <source>
        <dbReference type="ARBA" id="ARBA00022475"/>
    </source>
</evidence>
<evidence type="ECO:0000256" key="2">
    <source>
        <dbReference type="ARBA" id="ARBA00022448"/>
    </source>
</evidence>
<dbReference type="EMBL" id="AOIO01000003">
    <property type="protein sequence ID" value="ELZ06026.1"/>
    <property type="molecule type" value="Genomic_DNA"/>
</dbReference>
<dbReference type="Pfam" id="PF04290">
    <property type="entry name" value="DctQ"/>
    <property type="match status" value="1"/>
</dbReference>
<evidence type="ECO:0000256" key="7">
    <source>
        <dbReference type="SAM" id="Phobius"/>
    </source>
</evidence>
<feature type="transmembrane region" description="Helical" evidence="7">
    <location>
        <begin position="55"/>
        <end position="75"/>
    </location>
</feature>
<evidence type="ECO:0000256" key="5">
    <source>
        <dbReference type="ARBA" id="ARBA00022989"/>
    </source>
</evidence>
<dbReference type="STRING" id="29540.C481_00800"/>
<evidence type="ECO:0000256" key="1">
    <source>
        <dbReference type="ARBA" id="ARBA00004651"/>
    </source>
</evidence>
<gene>
    <name evidence="9" type="ORF">C481_00800</name>
</gene>
<evidence type="ECO:0000313" key="10">
    <source>
        <dbReference type="Proteomes" id="UP000011554"/>
    </source>
</evidence>
<evidence type="ECO:0000259" key="8">
    <source>
        <dbReference type="Pfam" id="PF04290"/>
    </source>
</evidence>
<keyword evidence="3" id="KW-1003">Cell membrane</keyword>
<protein>
    <recommendedName>
        <fullName evidence="8">Tripartite ATP-independent periplasmic transporters DctQ component domain-containing protein</fullName>
    </recommendedName>
</protein>
<evidence type="ECO:0000313" key="9">
    <source>
        <dbReference type="EMBL" id="ELZ06026.1"/>
    </source>
</evidence>
<name>M0B564_NATA1</name>
<feature type="transmembrane region" description="Helical" evidence="7">
    <location>
        <begin position="96"/>
        <end position="117"/>
    </location>
</feature>
<organism evidence="9 10">
    <name type="scientific">Natrialba asiatica (strain ATCC 700177 / DSM 12278 / JCM 9576 / FERM P-10747 / NBRC 102637 / 172P1)</name>
    <dbReference type="NCBI Taxonomy" id="29540"/>
    <lineage>
        <taxon>Archaea</taxon>
        <taxon>Methanobacteriati</taxon>
        <taxon>Methanobacteriota</taxon>
        <taxon>Stenosarchaea group</taxon>
        <taxon>Halobacteria</taxon>
        <taxon>Halobacteriales</taxon>
        <taxon>Natrialbaceae</taxon>
        <taxon>Natrialba</taxon>
    </lineage>
</organism>
<keyword evidence="5 7" id="KW-1133">Transmembrane helix</keyword>
<dbReference type="RefSeq" id="WP_006106833.1">
    <property type="nucleotide sequence ID" value="NZ_AOIO01000003.1"/>
</dbReference>
<evidence type="ECO:0000256" key="4">
    <source>
        <dbReference type="ARBA" id="ARBA00022692"/>
    </source>
</evidence>
<dbReference type="Proteomes" id="UP000011554">
    <property type="component" value="Unassembled WGS sequence"/>
</dbReference>
<dbReference type="OrthoDB" id="286714at2157"/>
<keyword evidence="10" id="KW-1185">Reference proteome</keyword>
<comment type="subcellular location">
    <subcellularLocation>
        <location evidence="1">Cell membrane</location>
        <topology evidence="1">Multi-pass membrane protein</topology>
    </subcellularLocation>
</comment>
<sequence length="182" mass="20427">MEIDQRLGLKQDTLYDTLVLYAGGLIFATTILMATLQVAIRLLDLPLDWYWTEPVGRFALIVGTYFGAAIASRNNENIKLEFLLDRVGKRYPRVKYAVDVFVLLVVVSTLAVVVYHLVLGGISNLDTQIVGLSWATLGMMFLLIAGGLGLMLVNESIKLWHLVSDEVRGTTLWKRLREVRSE</sequence>
<keyword evidence="2" id="KW-0813">Transport</keyword>
<feature type="transmembrane region" description="Helical" evidence="7">
    <location>
        <begin position="20"/>
        <end position="43"/>
    </location>
</feature>
<dbReference type="PATRIC" id="fig|29540.5.peg.165"/>
<dbReference type="InterPro" id="IPR055348">
    <property type="entry name" value="DctQ"/>
</dbReference>
<evidence type="ECO:0000256" key="6">
    <source>
        <dbReference type="ARBA" id="ARBA00023136"/>
    </source>
</evidence>
<feature type="domain" description="Tripartite ATP-independent periplasmic transporters DctQ component" evidence="8">
    <location>
        <begin position="31"/>
        <end position="163"/>
    </location>
</feature>
<comment type="caution">
    <text evidence="9">The sequence shown here is derived from an EMBL/GenBank/DDBJ whole genome shotgun (WGS) entry which is preliminary data.</text>
</comment>
<keyword evidence="6 7" id="KW-0472">Membrane</keyword>
<feature type="transmembrane region" description="Helical" evidence="7">
    <location>
        <begin position="129"/>
        <end position="153"/>
    </location>
</feature>
<reference evidence="9 10" key="1">
    <citation type="journal article" date="2014" name="PLoS Genet.">
        <title>Phylogenetically driven sequencing of extremely halophilic archaea reveals strategies for static and dynamic osmo-response.</title>
        <authorList>
            <person name="Becker E.A."/>
            <person name="Seitzer P.M."/>
            <person name="Tritt A."/>
            <person name="Larsen D."/>
            <person name="Krusor M."/>
            <person name="Yao A.I."/>
            <person name="Wu D."/>
            <person name="Madern D."/>
            <person name="Eisen J.A."/>
            <person name="Darling A.E."/>
            <person name="Facciotti M.T."/>
        </authorList>
    </citation>
    <scope>NUCLEOTIDE SEQUENCE [LARGE SCALE GENOMIC DNA]</scope>
    <source>
        <strain evidence="9 10">DSM 12278</strain>
    </source>
</reference>
<dbReference type="GO" id="GO:0005886">
    <property type="term" value="C:plasma membrane"/>
    <property type="evidence" value="ECO:0007669"/>
    <property type="project" value="UniProtKB-SubCell"/>
</dbReference>
<proteinExistence type="predicted"/>
<keyword evidence="4 7" id="KW-0812">Transmembrane</keyword>
<dbReference type="AlphaFoldDB" id="M0B564"/>
<accession>M0B564</accession>